<dbReference type="InterPro" id="IPR022018">
    <property type="entry name" value="GIT1_C"/>
</dbReference>
<feature type="region of interest" description="Disordered" evidence="3">
    <location>
        <begin position="132"/>
        <end position="264"/>
    </location>
</feature>
<evidence type="ECO:0000313" key="5">
    <source>
        <dbReference type="EMBL" id="ODV82784.1"/>
    </source>
</evidence>
<dbReference type="GO" id="GO:0005935">
    <property type="term" value="C:cellular bud neck"/>
    <property type="evidence" value="ECO:0007669"/>
    <property type="project" value="TreeGrafter"/>
</dbReference>
<dbReference type="GO" id="GO:0005078">
    <property type="term" value="F:MAP-kinase scaffold activity"/>
    <property type="evidence" value="ECO:0007669"/>
    <property type="project" value="TreeGrafter"/>
</dbReference>
<protein>
    <recommendedName>
        <fullName evidence="4">GIT Spa2 homology (SHD) domain-containing protein</fullName>
    </recommendedName>
</protein>
<gene>
    <name evidence="5" type="ORF">CANARDRAFT_30575</name>
</gene>
<keyword evidence="1" id="KW-0677">Repeat</keyword>
<evidence type="ECO:0000313" key="6">
    <source>
        <dbReference type="Proteomes" id="UP000094801"/>
    </source>
</evidence>
<dbReference type="GO" id="GO:1902716">
    <property type="term" value="C:cell cortex of growing cell tip"/>
    <property type="evidence" value="ECO:0007669"/>
    <property type="project" value="TreeGrafter"/>
</dbReference>
<evidence type="ECO:0000256" key="2">
    <source>
        <dbReference type="SAM" id="Coils"/>
    </source>
</evidence>
<keyword evidence="6" id="KW-1185">Reference proteome</keyword>
<dbReference type="OrthoDB" id="5588096at2759"/>
<dbReference type="GO" id="GO:0005934">
    <property type="term" value="C:cellular bud tip"/>
    <property type="evidence" value="ECO:0007669"/>
    <property type="project" value="TreeGrafter"/>
</dbReference>
<organism evidence="5 6">
    <name type="scientific">[Candida] arabinofermentans NRRL YB-2248</name>
    <dbReference type="NCBI Taxonomy" id="983967"/>
    <lineage>
        <taxon>Eukaryota</taxon>
        <taxon>Fungi</taxon>
        <taxon>Dikarya</taxon>
        <taxon>Ascomycota</taxon>
        <taxon>Saccharomycotina</taxon>
        <taxon>Pichiomycetes</taxon>
        <taxon>Pichiales</taxon>
        <taxon>Pichiaceae</taxon>
        <taxon>Ogataea</taxon>
        <taxon>Ogataea/Candida clade</taxon>
    </lineage>
</organism>
<feature type="compositionally biased region" description="Polar residues" evidence="3">
    <location>
        <begin position="876"/>
        <end position="902"/>
    </location>
</feature>
<feature type="compositionally biased region" description="Basic and acidic residues" evidence="3">
    <location>
        <begin position="237"/>
        <end position="247"/>
    </location>
</feature>
<feature type="region of interest" description="Disordered" evidence="3">
    <location>
        <begin position="771"/>
        <end position="794"/>
    </location>
</feature>
<feature type="region of interest" description="Disordered" evidence="3">
    <location>
        <begin position="933"/>
        <end position="969"/>
    </location>
</feature>
<dbReference type="Pfam" id="PF08518">
    <property type="entry name" value="GIT_SHD"/>
    <property type="match status" value="2"/>
</dbReference>
<evidence type="ECO:0000256" key="3">
    <source>
        <dbReference type="SAM" id="MobiDB-lite"/>
    </source>
</evidence>
<feature type="compositionally biased region" description="Polar residues" evidence="3">
    <location>
        <begin position="693"/>
        <end position="707"/>
    </location>
</feature>
<feature type="compositionally biased region" description="Polar residues" evidence="3">
    <location>
        <begin position="197"/>
        <end position="220"/>
    </location>
</feature>
<reference evidence="6" key="1">
    <citation type="submission" date="2016-04" db="EMBL/GenBank/DDBJ databases">
        <title>Comparative genomics of biotechnologically important yeasts.</title>
        <authorList>
            <consortium name="DOE Joint Genome Institute"/>
            <person name="Riley R."/>
            <person name="Haridas S."/>
            <person name="Wolfe K.H."/>
            <person name="Lopes M.R."/>
            <person name="Hittinger C.T."/>
            <person name="Goker M."/>
            <person name="Salamov A."/>
            <person name="Wisecaver J."/>
            <person name="Long T.M."/>
            <person name="Aerts A.L."/>
            <person name="Barry K."/>
            <person name="Choi C."/>
            <person name="Clum A."/>
            <person name="Coughlan A.Y."/>
            <person name="Deshpande S."/>
            <person name="Douglass A.P."/>
            <person name="Hanson S.J."/>
            <person name="Klenk H.-P."/>
            <person name="Labutti K."/>
            <person name="Lapidus A."/>
            <person name="Lindquist E."/>
            <person name="Lipzen A."/>
            <person name="Meier-Kolthoff J.P."/>
            <person name="Ohm R.A."/>
            <person name="Otillar R.P."/>
            <person name="Pangilinan J."/>
            <person name="Peng Y."/>
            <person name="Rokas A."/>
            <person name="Rosa C.A."/>
            <person name="Scheuner C."/>
            <person name="Sibirny A.A."/>
            <person name="Slot J.C."/>
            <person name="Stielow J.B."/>
            <person name="Sun H."/>
            <person name="Kurtzman C.P."/>
            <person name="Blackwell M."/>
            <person name="Grigoriev I.V."/>
            <person name="Jeffries T.W."/>
        </authorList>
    </citation>
    <scope>NUCLEOTIDE SEQUENCE [LARGE SCALE GENOMIC DNA]</scope>
    <source>
        <strain evidence="6">NRRL YB-2248</strain>
    </source>
</reference>
<sequence>MTGEADLLHYHRELKQFLDISSDNLTPITSSRVIKAREKLGKLTKPQFFDLSTDVYDELQRRINETNEMPDYLLPKSSYHPKRNQARQKLASLPSSRFKDLVNDVLFEIERHENNNIQRKDMITLQAIDDSVPLPSERGSGHGQDSSFAQTPIKQEFDLPSAKAEPPTPREMKNTIVVPQKSQLSWSSDEEEDHDGQTSSSQNGSHKGNSPQRSVPTTAFGNGRYNDFDAATSPTKKRNDQHYDNHRPSQRHVPQKSGSSFNSVVSPAAQRLSNGRDHNKDVQLLLEESSKMDTKISFLEAQILEMEGASKELNLKHDTLLKEKIYLEAEVAKHRDTTAQLEKKHEQLTGLLQKKVTENNDLTNQLKQTEEQHSRSLESSKSIDQLQQQHEDLLANHAKISEDHENLQYEHQKVLKQLKMSEREHADSKNALIELEKLKETHKSLAEENQNLKLKSQSSAEIADLKSSYSKLLEENKMLKENAQIYASSTRDLVQLPDPSHASENEQLSKVKKDLLNWQSKFESLRSEQKEKMMSALIPTSKQLNMLVSPNGMLSLKSVSDFYAAIETMTRYIADDSDVHDILFERAASVVTTCNAIKVQISSEATDVLQQTQIVQHAIANLLSTTRYYSIYKDCIPKLVINTAINDVCFAISDLIKLVYITDESGSKINSRNINNSSLNGLNGSINLIKSESSNLEKTNKPSNVDTESVEPIPQPREELSVRTSNLDDAATAVRPLRIAQKLSQESASPSSEKKRTLPSVIRTSVLTPISPVSVPSTNMNGTKELSTPTKEMYKGSNVSVSSLASKFSGEFSPKAPSQSQAESENRTTRSSPSSRSNLLVRMRKLQESTELDNSPPRSRSSSPGKPTMKFEKFSSTRGSFETNGTTSNKDTIQVNEGSRSSATVYKNPLQFEDQFVPDEKPQNLRELVGTNISNGKSELPPSSGETVPSAGSALNIPGKQTNQPKIDDESYDEDYSNFDIENFNTLNPDNTLKELLSYLEHQTVEVIAAIQELLESIRDPRATKGLLRKGANQIISVVRQMTEGTTTLMNQSRYAESMGHAKYVVNVLENCVVRMDTLYGANDVESEEDHAEKAFKQRSAGIAFDVARSTKELVKTVEEASLHDDIAVIDSRLNKLP</sequence>
<dbReference type="InterPro" id="IPR056439">
    <property type="entry name" value="VBS_C3G9"/>
</dbReference>
<evidence type="ECO:0000259" key="4">
    <source>
        <dbReference type="SMART" id="SM00555"/>
    </source>
</evidence>
<dbReference type="GO" id="GO:0043332">
    <property type="term" value="C:mating projection tip"/>
    <property type="evidence" value="ECO:0007669"/>
    <property type="project" value="TreeGrafter"/>
</dbReference>
<dbReference type="PANTHER" id="PTHR21601:SF0">
    <property type="entry name" value="PROTEIN SPA2-RELATED"/>
    <property type="match status" value="1"/>
</dbReference>
<dbReference type="Pfam" id="PF23742">
    <property type="entry name" value="VBS_C3G9"/>
    <property type="match status" value="1"/>
</dbReference>
<dbReference type="GO" id="GO:0000131">
    <property type="term" value="C:incipient cellular bud site"/>
    <property type="evidence" value="ECO:0007669"/>
    <property type="project" value="TreeGrafter"/>
</dbReference>
<dbReference type="AlphaFoldDB" id="A0A1E4STE7"/>
<proteinExistence type="predicted"/>
<feature type="compositionally biased region" description="Polar residues" evidence="3">
    <location>
        <begin position="774"/>
        <end position="790"/>
    </location>
</feature>
<keyword evidence="2" id="KW-0175">Coiled coil</keyword>
<feature type="domain" description="GIT Spa2 homology (SHD)" evidence="4">
    <location>
        <begin position="86"/>
        <end position="116"/>
    </location>
</feature>
<dbReference type="InterPro" id="IPR013724">
    <property type="entry name" value="GIT_SHD"/>
</dbReference>
<dbReference type="STRING" id="983967.A0A1E4STE7"/>
<dbReference type="InterPro" id="IPR039892">
    <property type="entry name" value="Spa2/Sph1"/>
</dbReference>
<feature type="coiled-coil region" evidence="2">
    <location>
        <begin position="352"/>
        <end position="482"/>
    </location>
</feature>
<evidence type="ECO:0000256" key="1">
    <source>
        <dbReference type="ARBA" id="ARBA00022737"/>
    </source>
</evidence>
<feature type="region of interest" description="Disordered" evidence="3">
    <location>
        <begin position="693"/>
        <end position="725"/>
    </location>
</feature>
<dbReference type="SMART" id="SM00555">
    <property type="entry name" value="GIT"/>
    <property type="match status" value="2"/>
</dbReference>
<feature type="compositionally biased region" description="Low complexity" evidence="3">
    <location>
        <begin position="855"/>
        <end position="864"/>
    </location>
</feature>
<feature type="domain" description="GIT Spa2 homology (SHD)" evidence="4">
    <location>
        <begin position="36"/>
        <end position="66"/>
    </location>
</feature>
<feature type="region of interest" description="Disordered" evidence="3">
    <location>
        <begin position="741"/>
        <end position="760"/>
    </location>
</feature>
<dbReference type="GO" id="GO:0005826">
    <property type="term" value="C:actomyosin contractile ring"/>
    <property type="evidence" value="ECO:0007669"/>
    <property type="project" value="TreeGrafter"/>
</dbReference>
<dbReference type="Pfam" id="PF12205">
    <property type="entry name" value="GIT1_C"/>
    <property type="match status" value="1"/>
</dbReference>
<feature type="compositionally biased region" description="Low complexity" evidence="3">
    <location>
        <begin position="829"/>
        <end position="838"/>
    </location>
</feature>
<feature type="compositionally biased region" description="Polar residues" evidence="3">
    <location>
        <begin position="143"/>
        <end position="153"/>
    </location>
</feature>
<dbReference type="EMBL" id="KV453874">
    <property type="protein sequence ID" value="ODV82784.1"/>
    <property type="molecule type" value="Genomic_DNA"/>
</dbReference>
<dbReference type="GO" id="GO:0007121">
    <property type="term" value="P:bipolar cellular bud site selection"/>
    <property type="evidence" value="ECO:0007669"/>
    <property type="project" value="TreeGrafter"/>
</dbReference>
<dbReference type="GO" id="GO:0036267">
    <property type="term" value="P:invasive filamentous growth"/>
    <property type="evidence" value="ECO:0007669"/>
    <property type="project" value="TreeGrafter"/>
</dbReference>
<accession>A0A1E4STE7</accession>
<dbReference type="Proteomes" id="UP000094801">
    <property type="component" value="Unassembled WGS sequence"/>
</dbReference>
<feature type="compositionally biased region" description="Polar residues" evidence="3">
    <location>
        <begin position="742"/>
        <end position="751"/>
    </location>
</feature>
<dbReference type="GO" id="GO:0007124">
    <property type="term" value="P:pseudohyphal growth"/>
    <property type="evidence" value="ECO:0007669"/>
    <property type="project" value="TreeGrafter"/>
</dbReference>
<feature type="region of interest" description="Disordered" evidence="3">
    <location>
        <begin position="809"/>
        <end position="902"/>
    </location>
</feature>
<dbReference type="PANTHER" id="PTHR21601">
    <property type="entry name" value="SPA2 PROTEIN"/>
    <property type="match status" value="1"/>
</dbReference>
<name>A0A1E4STE7_9ASCO</name>